<dbReference type="AlphaFoldDB" id="A0A8H6HT11"/>
<name>A0A8H6HT11_9AGAR</name>
<sequence>MHSSESWAGYLSKGEDHKGWLGVVRVLRIALGGINPVTIVITRAEHPPSTPTYGLGILIHSAQTPYQSGYGTVALWNVFLGLRVPAKTVLPAPNAAKLTNNNTQARTPATSWIERTRPTREIYTVQWITIHYIASVGSIWAIPSAYRFKVNVKIPSK</sequence>
<evidence type="ECO:0000313" key="1">
    <source>
        <dbReference type="EMBL" id="KAF6751261.1"/>
    </source>
</evidence>
<dbReference type="Proteomes" id="UP000521943">
    <property type="component" value="Unassembled WGS sequence"/>
</dbReference>
<evidence type="ECO:0000313" key="2">
    <source>
        <dbReference type="Proteomes" id="UP000521943"/>
    </source>
</evidence>
<organism evidence="1 2">
    <name type="scientific">Ephemerocybe angulata</name>
    <dbReference type="NCBI Taxonomy" id="980116"/>
    <lineage>
        <taxon>Eukaryota</taxon>
        <taxon>Fungi</taxon>
        <taxon>Dikarya</taxon>
        <taxon>Basidiomycota</taxon>
        <taxon>Agaricomycotina</taxon>
        <taxon>Agaricomycetes</taxon>
        <taxon>Agaricomycetidae</taxon>
        <taxon>Agaricales</taxon>
        <taxon>Agaricineae</taxon>
        <taxon>Psathyrellaceae</taxon>
        <taxon>Ephemerocybe</taxon>
    </lineage>
</organism>
<comment type="caution">
    <text evidence="1">The sequence shown here is derived from an EMBL/GenBank/DDBJ whole genome shotgun (WGS) entry which is preliminary data.</text>
</comment>
<proteinExistence type="predicted"/>
<gene>
    <name evidence="1" type="ORF">DFP72DRAFT_850900</name>
</gene>
<accession>A0A8H6HT11</accession>
<reference evidence="1 2" key="1">
    <citation type="submission" date="2020-07" db="EMBL/GenBank/DDBJ databases">
        <title>Comparative genomics of pyrophilous fungi reveals a link between fire events and developmental genes.</title>
        <authorList>
            <consortium name="DOE Joint Genome Institute"/>
            <person name="Steindorff A.S."/>
            <person name="Carver A."/>
            <person name="Calhoun S."/>
            <person name="Stillman K."/>
            <person name="Liu H."/>
            <person name="Lipzen A."/>
            <person name="Pangilinan J."/>
            <person name="Labutti K."/>
            <person name="Bruns T.D."/>
            <person name="Grigoriev I.V."/>
        </authorList>
    </citation>
    <scope>NUCLEOTIDE SEQUENCE [LARGE SCALE GENOMIC DNA]</scope>
    <source>
        <strain evidence="1 2">CBS 144469</strain>
    </source>
</reference>
<keyword evidence="2" id="KW-1185">Reference proteome</keyword>
<dbReference type="EMBL" id="JACGCI010000051">
    <property type="protein sequence ID" value="KAF6751261.1"/>
    <property type="molecule type" value="Genomic_DNA"/>
</dbReference>
<protein>
    <submittedName>
        <fullName evidence="1">Uncharacterized protein</fullName>
    </submittedName>
</protein>